<comment type="similarity">
    <text evidence="2">Belongs to the drug/metabolite transporter (DMT) superfamily. 10 TMS drug/metabolite exporter (DME) (TC 2.A.7.3) family.</text>
</comment>
<name>A0ABU0YKB9_9PROT</name>
<feature type="transmembrane region" description="Helical" evidence="6">
    <location>
        <begin position="75"/>
        <end position="94"/>
    </location>
</feature>
<keyword evidence="3 6" id="KW-0812">Transmembrane</keyword>
<proteinExistence type="inferred from homology"/>
<dbReference type="EMBL" id="JAUYVI010000003">
    <property type="protein sequence ID" value="MDQ7248165.1"/>
    <property type="molecule type" value="Genomic_DNA"/>
</dbReference>
<evidence type="ECO:0000256" key="4">
    <source>
        <dbReference type="ARBA" id="ARBA00022989"/>
    </source>
</evidence>
<evidence type="ECO:0000256" key="5">
    <source>
        <dbReference type="ARBA" id="ARBA00023136"/>
    </source>
</evidence>
<dbReference type="Proteomes" id="UP001230156">
    <property type="component" value="Unassembled WGS sequence"/>
</dbReference>
<dbReference type="Pfam" id="PF00892">
    <property type="entry name" value="EamA"/>
    <property type="match status" value="1"/>
</dbReference>
<feature type="transmembrane region" description="Helical" evidence="6">
    <location>
        <begin position="240"/>
        <end position="261"/>
    </location>
</feature>
<feature type="transmembrane region" description="Helical" evidence="6">
    <location>
        <begin position="212"/>
        <end position="233"/>
    </location>
</feature>
<evidence type="ECO:0000313" key="8">
    <source>
        <dbReference type="EMBL" id="MDQ7248165.1"/>
    </source>
</evidence>
<feature type="domain" description="EamA" evidence="7">
    <location>
        <begin position="9"/>
        <end position="141"/>
    </location>
</feature>
<feature type="transmembrane region" description="Helical" evidence="6">
    <location>
        <begin position="125"/>
        <end position="142"/>
    </location>
</feature>
<feature type="transmembrane region" description="Helical" evidence="6">
    <location>
        <begin position="148"/>
        <end position="165"/>
    </location>
</feature>
<evidence type="ECO:0000259" key="7">
    <source>
        <dbReference type="Pfam" id="PF00892"/>
    </source>
</evidence>
<evidence type="ECO:0000256" key="1">
    <source>
        <dbReference type="ARBA" id="ARBA00004141"/>
    </source>
</evidence>
<keyword evidence="9" id="KW-1185">Reference proteome</keyword>
<comment type="subcellular location">
    <subcellularLocation>
        <location evidence="1">Membrane</location>
        <topology evidence="1">Multi-pass membrane protein</topology>
    </subcellularLocation>
</comment>
<accession>A0ABU0YKB9</accession>
<evidence type="ECO:0000256" key="3">
    <source>
        <dbReference type="ARBA" id="ARBA00022692"/>
    </source>
</evidence>
<feature type="transmembrane region" description="Helical" evidence="6">
    <location>
        <begin position="267"/>
        <end position="285"/>
    </location>
</feature>
<feature type="transmembrane region" description="Helical" evidence="6">
    <location>
        <begin position="177"/>
        <end position="200"/>
    </location>
</feature>
<keyword evidence="4 6" id="KW-1133">Transmembrane helix</keyword>
<reference evidence="9" key="1">
    <citation type="submission" date="2023-08" db="EMBL/GenBank/DDBJ databases">
        <title>Rhodospirillaceae gen. nov., a novel taxon isolated from the Yangtze River Yuezi River estuary sludge.</title>
        <authorList>
            <person name="Ruan L."/>
        </authorList>
    </citation>
    <scope>NUCLEOTIDE SEQUENCE [LARGE SCALE GENOMIC DNA]</scope>
    <source>
        <strain evidence="9">R-7</strain>
    </source>
</reference>
<protein>
    <submittedName>
        <fullName evidence="8">DMT family transporter</fullName>
    </submittedName>
</protein>
<dbReference type="InterPro" id="IPR000620">
    <property type="entry name" value="EamA_dom"/>
</dbReference>
<feature type="transmembrane region" description="Helical" evidence="6">
    <location>
        <begin position="100"/>
        <end position="118"/>
    </location>
</feature>
<dbReference type="PANTHER" id="PTHR22911:SF6">
    <property type="entry name" value="SOLUTE CARRIER FAMILY 35 MEMBER G1"/>
    <property type="match status" value="1"/>
</dbReference>
<comment type="caution">
    <text evidence="8">The sequence shown here is derived from an EMBL/GenBank/DDBJ whole genome shotgun (WGS) entry which is preliminary data.</text>
</comment>
<dbReference type="PANTHER" id="PTHR22911">
    <property type="entry name" value="ACYL-MALONYL CONDENSING ENZYME-RELATED"/>
    <property type="match status" value="1"/>
</dbReference>
<feature type="transmembrane region" description="Helical" evidence="6">
    <location>
        <begin position="43"/>
        <end position="63"/>
    </location>
</feature>
<evidence type="ECO:0000256" key="2">
    <source>
        <dbReference type="ARBA" id="ARBA00009853"/>
    </source>
</evidence>
<evidence type="ECO:0000256" key="6">
    <source>
        <dbReference type="SAM" id="Phobius"/>
    </source>
</evidence>
<evidence type="ECO:0000313" key="9">
    <source>
        <dbReference type="Proteomes" id="UP001230156"/>
    </source>
</evidence>
<dbReference type="SUPFAM" id="SSF103481">
    <property type="entry name" value="Multidrug resistance efflux transporter EmrE"/>
    <property type="match status" value="2"/>
</dbReference>
<keyword evidence="5 6" id="KW-0472">Membrane</keyword>
<feature type="transmembrane region" description="Helical" evidence="6">
    <location>
        <begin position="12"/>
        <end position="31"/>
    </location>
</feature>
<gene>
    <name evidence="8" type="ORF">Q8A70_10840</name>
</gene>
<dbReference type="RefSeq" id="WP_379955611.1">
    <property type="nucleotide sequence ID" value="NZ_JAUYVI010000003.1"/>
</dbReference>
<sequence>MTSPISNARGIAAMLFATASYVVCDTFMKLVTEDGVLPFEVLFLRGIFAVTCCAGLLLALGQWRGIGRAFSKASLLRAGFETASVLCYIVALAGMGIADAIAIIQTAPLLFILLIATLGRERIGMVRIGLIAAGFVGALLVAQPDASGFTPAALLAFAAALGLAIRDIAGRAVSSAIPALAATLVTNIVVLVASGVGMALTEAVVMPNGQHLLYLLASGFFVTLGHYGVFMAYRLGAPGVIAPFFYSFAVWAVLSGLIVFGNLPNPLALVGIAAIVASGLAIVLLDRQKARELATVPE</sequence>
<dbReference type="InterPro" id="IPR037185">
    <property type="entry name" value="EmrE-like"/>
</dbReference>
<organism evidence="8 9">
    <name type="scientific">Dongia sedimenti</name>
    <dbReference type="NCBI Taxonomy" id="3064282"/>
    <lineage>
        <taxon>Bacteria</taxon>
        <taxon>Pseudomonadati</taxon>
        <taxon>Pseudomonadota</taxon>
        <taxon>Alphaproteobacteria</taxon>
        <taxon>Rhodospirillales</taxon>
        <taxon>Dongiaceae</taxon>
        <taxon>Dongia</taxon>
    </lineage>
</organism>